<evidence type="ECO:0000256" key="1">
    <source>
        <dbReference type="SAM" id="MobiDB-lite"/>
    </source>
</evidence>
<protein>
    <submittedName>
        <fullName evidence="2">Uncharacterized protein</fullName>
    </submittedName>
</protein>
<dbReference type="EMBL" id="JAVRRG010000306">
    <property type="protein sequence ID" value="KAK5073359.1"/>
    <property type="molecule type" value="Genomic_DNA"/>
</dbReference>
<gene>
    <name evidence="2" type="ORF">LTR24_010319</name>
</gene>
<proteinExistence type="predicted"/>
<dbReference type="Proteomes" id="UP001345013">
    <property type="component" value="Unassembled WGS sequence"/>
</dbReference>
<feature type="compositionally biased region" description="Basic and acidic residues" evidence="1">
    <location>
        <begin position="1"/>
        <end position="12"/>
    </location>
</feature>
<keyword evidence="3" id="KW-1185">Reference proteome</keyword>
<name>A0ABR0JUJ4_9EURO</name>
<evidence type="ECO:0000313" key="3">
    <source>
        <dbReference type="Proteomes" id="UP001345013"/>
    </source>
</evidence>
<evidence type="ECO:0000313" key="2">
    <source>
        <dbReference type="EMBL" id="KAK5073359.1"/>
    </source>
</evidence>
<feature type="compositionally biased region" description="Polar residues" evidence="1">
    <location>
        <begin position="22"/>
        <end position="31"/>
    </location>
</feature>
<organism evidence="2 3">
    <name type="scientific">Lithohypha guttulata</name>
    <dbReference type="NCBI Taxonomy" id="1690604"/>
    <lineage>
        <taxon>Eukaryota</taxon>
        <taxon>Fungi</taxon>
        <taxon>Dikarya</taxon>
        <taxon>Ascomycota</taxon>
        <taxon>Pezizomycotina</taxon>
        <taxon>Eurotiomycetes</taxon>
        <taxon>Chaetothyriomycetidae</taxon>
        <taxon>Chaetothyriales</taxon>
        <taxon>Trichomeriaceae</taxon>
        <taxon>Lithohypha</taxon>
    </lineage>
</organism>
<feature type="region of interest" description="Disordered" evidence="1">
    <location>
        <begin position="495"/>
        <end position="518"/>
    </location>
</feature>
<feature type="compositionally biased region" description="Polar residues" evidence="1">
    <location>
        <begin position="60"/>
        <end position="74"/>
    </location>
</feature>
<feature type="region of interest" description="Disordered" evidence="1">
    <location>
        <begin position="1"/>
        <end position="97"/>
    </location>
</feature>
<accession>A0ABR0JUJ4</accession>
<reference evidence="2 3" key="1">
    <citation type="submission" date="2023-08" db="EMBL/GenBank/DDBJ databases">
        <title>Black Yeasts Isolated from many extreme environments.</title>
        <authorList>
            <person name="Coleine C."/>
            <person name="Stajich J.E."/>
            <person name="Selbmann L."/>
        </authorList>
    </citation>
    <scope>NUCLEOTIDE SEQUENCE [LARGE SCALE GENOMIC DNA]</scope>
    <source>
        <strain evidence="2 3">CCFEE 5885</strain>
    </source>
</reference>
<comment type="caution">
    <text evidence="2">The sequence shown here is derived from an EMBL/GenBank/DDBJ whole genome shotgun (WGS) entry which is preliminary data.</text>
</comment>
<feature type="compositionally biased region" description="Polar residues" evidence="1">
    <location>
        <begin position="40"/>
        <end position="50"/>
    </location>
</feature>
<feature type="compositionally biased region" description="Low complexity" evidence="1">
    <location>
        <begin position="75"/>
        <end position="92"/>
    </location>
</feature>
<sequence>MPKRKAEFDRRVTRSQTKKARLNSTNDSNGPVSGRPAPDQQVSDQPGSDQRATESRAVDNVNTTISNTTPPAQASSEVTSNSTSVTGNDNSNQPARTELMGMPDELLVSIVNQVVLPRFNTHDPVDFPEPSDDWRQAMDTNHKIRALALETTTKEILFIDMRFCFCLCQPLNWTRAEYSRRMRRLLVYLSSTLREKPPVAHERTAQNHVGKPVSTLRINLSRHMPGEGCPGGVQNFVRRYCFRANRLYNLFISHLIQRETQFFRCLNFQCDIWSDSALNLCEEFLDDLAATIRCAHRVGFSLTGMATVASRHTAQSLSNSMTVSWLVSSLGNALQYTLTVYTGLLNQGFSTFYLAANAIDTWDVYKQAIEKVLRPVTYRPQQDTHRRLFALNGNLMVLAMDCLAHYLLVRSNYRGPQRHWSLTDVRSSDVMIGGPIPGFWQMVLDCLDDAETSVTDNDLASNIDFWCSVNQAMADLQLAFARAAFVVGDDDDVLDEKKGPRRTSQQDDDHDPIDDIRHTSSVPWETRYDKAEEHLVQARGCYEFVLDKVQQSNVQNTANMQQWLKQWQTWEKAISKGVKTLRKLEQRRQGTLRRRRAARAGHMTGGMASTFLPVVAPARVTKLRKRRKDHQASSNIYPCTGLRAPMFKAVRDCKLLIDITHQNYTGAVRFRHYM</sequence>